<evidence type="ECO:0000313" key="2">
    <source>
        <dbReference type="Proteomes" id="UP001154114"/>
    </source>
</evidence>
<dbReference type="AlphaFoldDB" id="A0A9N8KVB8"/>
<dbReference type="OrthoDB" id="443524at2759"/>
<keyword evidence="2" id="KW-1185">Reference proteome</keyword>
<evidence type="ECO:0000313" key="1">
    <source>
        <dbReference type="EMBL" id="CAD0204086.1"/>
    </source>
</evidence>
<protein>
    <recommendedName>
        <fullName evidence="3">RAP domain-containing protein</fullName>
    </recommendedName>
</protein>
<evidence type="ECO:0008006" key="3">
    <source>
        <dbReference type="Google" id="ProtNLM"/>
    </source>
</evidence>
<accession>A0A9N8KVB8</accession>
<name>A0A9N8KVB8_CHRIL</name>
<gene>
    <name evidence="1" type="ORF">CINC_LOCUS6396</name>
</gene>
<reference evidence="1" key="1">
    <citation type="submission" date="2021-12" db="EMBL/GenBank/DDBJ databases">
        <authorList>
            <person name="King R."/>
        </authorList>
    </citation>
    <scope>NUCLEOTIDE SEQUENCE</scope>
</reference>
<dbReference type="EMBL" id="LR824023">
    <property type="protein sequence ID" value="CAD0204086.1"/>
    <property type="molecule type" value="Genomic_DNA"/>
</dbReference>
<dbReference type="Proteomes" id="UP001154114">
    <property type="component" value="Chromosome 20"/>
</dbReference>
<sequence>MTLLLKSVWRNVLRGNTLSKSIRGSRNLATSSMHVMKSRDECPSVTAELPQARSPDAVMKSIKSAPSAAEILAAVQSNMALLNHKHMLQALRCLFELHKAGNLEQDLDKLVKNPTFGTLCLNFKKHARELHVNEALEATKVLSFLNVPADSVIVQTLLQLIKCHINLLGLRQIMFLDYLITKFDHKNHLVEAFKLALPLAFQIHLPSEIDNQDLPLLKDMLAYCCTHDLPDRYTNDVVTGLMLHDQTIDAQVAKSIIWSLCQVNCTEEKYPTRVQLLHICYDILSHNIEQMSYDEVLMTAARIKGRVLEKHPEYYHEQLMDAMANYVVCNEVSFEKGLLVARIMSRISHTNLGLIEYLCKTAALNPGTLTTARSNILFSFINCLSNNNYTPERDRWQELQKQIEQNPVFVGKNTTLPWTKICLELASLGYYDDKILGKVFSPDNLATFKEKESSPLDYLQLLTLYEAVKEFHDDRYELPDHLLEKAKSMYPINKKTELLEEHLSQGIGGLEYVARNVVLPNGFIADCMICLKGGYPIKLQVATGDLRVPIEYLNVPTGSIVVCVLNFQAGCFSMNSNRLRGTFRLVLDILEKQGYAAVAVNTAEWLAAPAHERTPYLMREVGYKCGEIGMRLSAT</sequence>
<proteinExistence type="predicted"/>
<organism evidence="1 2">
    <name type="scientific">Chrysodeixis includens</name>
    <name type="common">Soybean looper</name>
    <name type="synonym">Pseudoplusia includens</name>
    <dbReference type="NCBI Taxonomy" id="689277"/>
    <lineage>
        <taxon>Eukaryota</taxon>
        <taxon>Metazoa</taxon>
        <taxon>Ecdysozoa</taxon>
        <taxon>Arthropoda</taxon>
        <taxon>Hexapoda</taxon>
        <taxon>Insecta</taxon>
        <taxon>Pterygota</taxon>
        <taxon>Neoptera</taxon>
        <taxon>Endopterygota</taxon>
        <taxon>Lepidoptera</taxon>
        <taxon>Glossata</taxon>
        <taxon>Ditrysia</taxon>
        <taxon>Noctuoidea</taxon>
        <taxon>Noctuidae</taxon>
        <taxon>Plusiinae</taxon>
        <taxon>Chrysodeixis</taxon>
    </lineage>
</organism>